<dbReference type="EMBL" id="JAUESC010000002">
    <property type="protein sequence ID" value="KAK0605035.1"/>
    <property type="molecule type" value="Genomic_DNA"/>
</dbReference>
<dbReference type="AlphaFoldDB" id="A0AA39W6R5"/>
<organism evidence="2 3">
    <name type="scientific">Acer saccharum</name>
    <name type="common">Sugar maple</name>
    <dbReference type="NCBI Taxonomy" id="4024"/>
    <lineage>
        <taxon>Eukaryota</taxon>
        <taxon>Viridiplantae</taxon>
        <taxon>Streptophyta</taxon>
        <taxon>Embryophyta</taxon>
        <taxon>Tracheophyta</taxon>
        <taxon>Spermatophyta</taxon>
        <taxon>Magnoliopsida</taxon>
        <taxon>eudicotyledons</taxon>
        <taxon>Gunneridae</taxon>
        <taxon>Pentapetalae</taxon>
        <taxon>rosids</taxon>
        <taxon>malvids</taxon>
        <taxon>Sapindales</taxon>
        <taxon>Sapindaceae</taxon>
        <taxon>Hippocastanoideae</taxon>
        <taxon>Acereae</taxon>
        <taxon>Acer</taxon>
    </lineage>
</organism>
<gene>
    <name evidence="2" type="ORF">LWI29_022081</name>
</gene>
<keyword evidence="3" id="KW-1185">Reference proteome</keyword>
<sequence>MGGFSDSGSDGERSGEPTVNNSDSDRAEYTPIVLLSRPNSLQTFSSPDCLCLSQLVGRPLFRRLFPYPPSSPVSTVFFHICLFQGIGPGRVV</sequence>
<reference evidence="2" key="2">
    <citation type="submission" date="2023-06" db="EMBL/GenBank/DDBJ databases">
        <authorList>
            <person name="Swenson N.G."/>
            <person name="Wegrzyn J.L."/>
            <person name="Mcevoy S.L."/>
        </authorList>
    </citation>
    <scope>NUCLEOTIDE SEQUENCE</scope>
    <source>
        <strain evidence="2">NS2018</strain>
        <tissue evidence="2">Leaf</tissue>
    </source>
</reference>
<comment type="caution">
    <text evidence="2">The sequence shown here is derived from an EMBL/GenBank/DDBJ whole genome shotgun (WGS) entry which is preliminary data.</text>
</comment>
<name>A0AA39W6R5_ACESA</name>
<feature type="region of interest" description="Disordered" evidence="1">
    <location>
        <begin position="1"/>
        <end position="26"/>
    </location>
</feature>
<protein>
    <submittedName>
        <fullName evidence="2">Uncharacterized protein</fullName>
    </submittedName>
</protein>
<dbReference type="Proteomes" id="UP001168877">
    <property type="component" value="Unassembled WGS sequence"/>
</dbReference>
<reference evidence="2" key="1">
    <citation type="journal article" date="2022" name="Plant J.">
        <title>Strategies of tolerance reflected in two North American maple genomes.</title>
        <authorList>
            <person name="McEvoy S.L."/>
            <person name="Sezen U.U."/>
            <person name="Trouern-Trend A."/>
            <person name="McMahon S.M."/>
            <person name="Schaberg P.G."/>
            <person name="Yang J."/>
            <person name="Wegrzyn J.L."/>
            <person name="Swenson N.G."/>
        </authorList>
    </citation>
    <scope>NUCLEOTIDE SEQUENCE</scope>
    <source>
        <strain evidence="2">NS2018</strain>
    </source>
</reference>
<accession>A0AA39W6R5</accession>
<evidence type="ECO:0000256" key="1">
    <source>
        <dbReference type="SAM" id="MobiDB-lite"/>
    </source>
</evidence>
<proteinExistence type="predicted"/>
<evidence type="ECO:0000313" key="2">
    <source>
        <dbReference type="EMBL" id="KAK0605035.1"/>
    </source>
</evidence>
<evidence type="ECO:0000313" key="3">
    <source>
        <dbReference type="Proteomes" id="UP001168877"/>
    </source>
</evidence>